<organism evidence="1 2">
    <name type="scientific">Tanacetum coccineum</name>
    <dbReference type="NCBI Taxonomy" id="301880"/>
    <lineage>
        <taxon>Eukaryota</taxon>
        <taxon>Viridiplantae</taxon>
        <taxon>Streptophyta</taxon>
        <taxon>Embryophyta</taxon>
        <taxon>Tracheophyta</taxon>
        <taxon>Spermatophyta</taxon>
        <taxon>Magnoliopsida</taxon>
        <taxon>eudicotyledons</taxon>
        <taxon>Gunneridae</taxon>
        <taxon>Pentapetalae</taxon>
        <taxon>asterids</taxon>
        <taxon>campanulids</taxon>
        <taxon>Asterales</taxon>
        <taxon>Asteraceae</taxon>
        <taxon>Asteroideae</taxon>
        <taxon>Anthemideae</taxon>
        <taxon>Anthemidinae</taxon>
        <taxon>Tanacetum</taxon>
    </lineage>
</organism>
<comment type="caution">
    <text evidence="1">The sequence shown here is derived from an EMBL/GenBank/DDBJ whole genome shotgun (WGS) entry which is preliminary data.</text>
</comment>
<keyword evidence="2" id="KW-1185">Reference proteome</keyword>
<gene>
    <name evidence="1" type="ORF">Tco_0772449</name>
</gene>
<evidence type="ECO:0000313" key="2">
    <source>
        <dbReference type="Proteomes" id="UP001151760"/>
    </source>
</evidence>
<dbReference type="Proteomes" id="UP001151760">
    <property type="component" value="Unassembled WGS sequence"/>
</dbReference>
<dbReference type="EMBL" id="BQNB010011379">
    <property type="protein sequence ID" value="GJS89813.1"/>
    <property type="molecule type" value="Genomic_DNA"/>
</dbReference>
<accession>A0ABQ4ZLY7</accession>
<sequence length="254" mass="28170">MNAKKEDMILVSCQCPKESKILENNLINHPHQIKHLLGSAIDIDIPRQYLYSRLVSRAKVIENQVMAISVISVSSDSSKEYVGTSAGRVILFGTIPTTIPNTTPTVTPPTTHVDTTLTPTEIPTVSSIISPSPCIDTVVEDMAATNGYTIDDAIDGLNKLLRSYRAIICRDYIQPVYAKPRVLIKYREAKPANNDSATQNRGDEDHDVQMRVADADCLTIVISSPLTKTVFRKESVSEELVYNKCYVPVMLLQY</sequence>
<name>A0ABQ4ZLY7_9ASTR</name>
<evidence type="ECO:0000313" key="1">
    <source>
        <dbReference type="EMBL" id="GJS89813.1"/>
    </source>
</evidence>
<reference evidence="1" key="1">
    <citation type="journal article" date="2022" name="Int. J. Mol. Sci.">
        <title>Draft Genome of Tanacetum Coccineum: Genomic Comparison of Closely Related Tanacetum-Family Plants.</title>
        <authorList>
            <person name="Yamashiro T."/>
            <person name="Shiraishi A."/>
            <person name="Nakayama K."/>
            <person name="Satake H."/>
        </authorList>
    </citation>
    <scope>NUCLEOTIDE SEQUENCE</scope>
</reference>
<protein>
    <submittedName>
        <fullName evidence="1">Uncharacterized protein</fullName>
    </submittedName>
</protein>
<proteinExistence type="predicted"/>
<reference evidence="1" key="2">
    <citation type="submission" date="2022-01" db="EMBL/GenBank/DDBJ databases">
        <authorList>
            <person name="Yamashiro T."/>
            <person name="Shiraishi A."/>
            <person name="Satake H."/>
            <person name="Nakayama K."/>
        </authorList>
    </citation>
    <scope>NUCLEOTIDE SEQUENCE</scope>
</reference>